<keyword evidence="3" id="KW-1003">Cell membrane</keyword>
<dbReference type="EMBL" id="RFFI01000170">
    <property type="protein sequence ID" value="RMI03552.1"/>
    <property type="molecule type" value="Genomic_DNA"/>
</dbReference>
<evidence type="ECO:0000256" key="2">
    <source>
        <dbReference type="ARBA" id="ARBA00009772"/>
    </source>
</evidence>
<evidence type="ECO:0000256" key="4">
    <source>
        <dbReference type="ARBA" id="ARBA00022692"/>
    </source>
</evidence>
<dbReference type="PANTHER" id="PTHR30065:SF1">
    <property type="entry name" value="SURFACE PRESENTATION OF ANTIGENS PROTEIN SPAR"/>
    <property type="match status" value="1"/>
</dbReference>
<proteinExistence type="inferred from homology"/>
<dbReference type="RefSeq" id="WP_122151205.1">
    <property type="nucleotide sequence ID" value="NZ_RFFI01000170.1"/>
</dbReference>
<evidence type="ECO:0000313" key="8">
    <source>
        <dbReference type="EMBL" id="RMI03552.1"/>
    </source>
</evidence>
<keyword evidence="9" id="KW-1185">Reference proteome</keyword>
<dbReference type="GO" id="GO:0006605">
    <property type="term" value="P:protein targeting"/>
    <property type="evidence" value="ECO:0007669"/>
    <property type="project" value="InterPro"/>
</dbReference>
<dbReference type="PANTHER" id="PTHR30065">
    <property type="entry name" value="FLAGELLAR BIOSYNTHETIC PROTEIN FLIR"/>
    <property type="match status" value="1"/>
</dbReference>
<keyword evidence="4 7" id="KW-0812">Transmembrane</keyword>
<dbReference type="GO" id="GO:0005886">
    <property type="term" value="C:plasma membrane"/>
    <property type="evidence" value="ECO:0007669"/>
    <property type="project" value="UniProtKB-SubCell"/>
</dbReference>
<keyword evidence="6 7" id="KW-0472">Membrane</keyword>
<feature type="transmembrane region" description="Helical" evidence="7">
    <location>
        <begin position="170"/>
        <end position="194"/>
    </location>
</feature>
<evidence type="ECO:0000256" key="1">
    <source>
        <dbReference type="ARBA" id="ARBA00004651"/>
    </source>
</evidence>
<comment type="similarity">
    <text evidence="2">Belongs to the FliR/MopE/SpaR family.</text>
</comment>
<comment type="subcellular location">
    <subcellularLocation>
        <location evidence="1">Cell membrane</location>
        <topology evidence="1">Multi-pass membrane protein</topology>
    </subcellularLocation>
</comment>
<feature type="transmembrane region" description="Helical" evidence="7">
    <location>
        <begin position="67"/>
        <end position="93"/>
    </location>
</feature>
<dbReference type="PRINTS" id="PR00953">
    <property type="entry name" value="TYPE3IMRPROT"/>
</dbReference>
<gene>
    <name evidence="8" type="ORF">EBM89_19195</name>
</gene>
<feature type="transmembrane region" description="Helical" evidence="7">
    <location>
        <begin position="126"/>
        <end position="149"/>
    </location>
</feature>
<dbReference type="InterPro" id="IPR002010">
    <property type="entry name" value="T3SS_IM_R"/>
</dbReference>
<keyword evidence="5 7" id="KW-1133">Transmembrane helix</keyword>
<dbReference type="Pfam" id="PF01311">
    <property type="entry name" value="Bac_export_1"/>
    <property type="match status" value="1"/>
</dbReference>
<sequence length="257" mass="26206">MDLTLSLAAVQTTMLAGVRFAAFFVVAPPFAHRGIPGAVKAMLSVGLALAVLPRLEGSMEATASTGAFLGALVLEAVVGAALGFLVSLLFAAVQSAGGLIDLFGGFQLAQAFDPQNQTSGAQFGRLYNWTCLVLLFVSGGYQLMIAGLARSFDAAPVGSGLDLAAMAQSVTTGLTDMFLAALQIGGPLLIVLFLTDVGLGLLTRVSPALNAFAMGFPLKILMTVTFAGFAYLALPGVVGDLAERAVTSMLRVVGAGS</sequence>
<evidence type="ECO:0000256" key="6">
    <source>
        <dbReference type="ARBA" id="ARBA00023136"/>
    </source>
</evidence>
<feature type="transmembrane region" description="Helical" evidence="7">
    <location>
        <begin position="37"/>
        <end position="55"/>
    </location>
</feature>
<feature type="transmembrane region" description="Helical" evidence="7">
    <location>
        <begin position="214"/>
        <end position="234"/>
    </location>
</feature>
<evidence type="ECO:0000313" key="9">
    <source>
        <dbReference type="Proteomes" id="UP000269289"/>
    </source>
</evidence>
<protein>
    <submittedName>
        <fullName evidence="8">Type III secretion protein</fullName>
    </submittedName>
</protein>
<name>A0A3M2INQ7_9CELL</name>
<organism evidence="8 9">
    <name type="scientific">Cellulomonas triticagri</name>
    <dbReference type="NCBI Taxonomy" id="2483352"/>
    <lineage>
        <taxon>Bacteria</taxon>
        <taxon>Bacillati</taxon>
        <taxon>Actinomycetota</taxon>
        <taxon>Actinomycetes</taxon>
        <taxon>Micrococcales</taxon>
        <taxon>Cellulomonadaceae</taxon>
        <taxon>Cellulomonas</taxon>
    </lineage>
</organism>
<evidence type="ECO:0000256" key="7">
    <source>
        <dbReference type="SAM" id="Phobius"/>
    </source>
</evidence>
<evidence type="ECO:0000256" key="3">
    <source>
        <dbReference type="ARBA" id="ARBA00022475"/>
    </source>
</evidence>
<reference evidence="8 9" key="1">
    <citation type="submission" date="2018-10" db="EMBL/GenBank/DDBJ databases">
        <title>Isolation, diversity and antifungal activity of actinobacteria from wheat.</title>
        <authorList>
            <person name="Han C."/>
        </authorList>
    </citation>
    <scope>NUCLEOTIDE SEQUENCE [LARGE SCALE GENOMIC DNA]</scope>
    <source>
        <strain evidence="8 9">NEAU-YY56</strain>
    </source>
</reference>
<dbReference type="Proteomes" id="UP000269289">
    <property type="component" value="Unassembled WGS sequence"/>
</dbReference>
<dbReference type="OrthoDB" id="9807748at2"/>
<dbReference type="AlphaFoldDB" id="A0A3M2INQ7"/>
<comment type="caution">
    <text evidence="8">The sequence shown here is derived from an EMBL/GenBank/DDBJ whole genome shotgun (WGS) entry which is preliminary data.</text>
</comment>
<accession>A0A3M2INQ7</accession>
<evidence type="ECO:0000256" key="5">
    <source>
        <dbReference type="ARBA" id="ARBA00022989"/>
    </source>
</evidence>